<feature type="non-terminal residue" evidence="2">
    <location>
        <position position="132"/>
    </location>
</feature>
<dbReference type="Proteomes" id="UP000681967">
    <property type="component" value="Unassembled WGS sequence"/>
</dbReference>
<evidence type="ECO:0000313" key="2">
    <source>
        <dbReference type="EMBL" id="CAF5164911.1"/>
    </source>
</evidence>
<sequence>SENVINLKGLAPVSPSSSSSSASLNEIGDEESDSTEHRKAPTDFSFSTAKTYDQINERMPPWSDAERQQRLANKNQPTTINENDDGDDDSNIRSVDSEEEQSLDSKIERESMTHTPLLVIQKDDEKFVDGTD</sequence>
<feature type="compositionally biased region" description="Basic and acidic residues" evidence="1">
    <location>
        <begin position="103"/>
        <end position="112"/>
    </location>
</feature>
<comment type="caution">
    <text evidence="2">The sequence shown here is derived from an EMBL/GenBank/DDBJ whole genome shotgun (WGS) entry which is preliminary data.</text>
</comment>
<evidence type="ECO:0000256" key="1">
    <source>
        <dbReference type="SAM" id="MobiDB-lite"/>
    </source>
</evidence>
<proteinExistence type="predicted"/>
<feature type="region of interest" description="Disordered" evidence="1">
    <location>
        <begin position="1"/>
        <end position="132"/>
    </location>
</feature>
<feature type="compositionally biased region" description="Basic and acidic residues" evidence="1">
    <location>
        <begin position="121"/>
        <end position="132"/>
    </location>
</feature>
<gene>
    <name evidence="2" type="ORF">BYL167_LOCUS75640</name>
</gene>
<accession>A0A8S3GJF4</accession>
<feature type="compositionally biased region" description="Polar residues" evidence="1">
    <location>
        <begin position="44"/>
        <end position="54"/>
    </location>
</feature>
<name>A0A8S3GJF4_9BILA</name>
<reference evidence="2" key="1">
    <citation type="submission" date="2021-02" db="EMBL/GenBank/DDBJ databases">
        <authorList>
            <person name="Nowell W R."/>
        </authorList>
    </citation>
    <scope>NUCLEOTIDE SEQUENCE</scope>
</reference>
<organism evidence="2 3">
    <name type="scientific">Rotaria magnacalcarata</name>
    <dbReference type="NCBI Taxonomy" id="392030"/>
    <lineage>
        <taxon>Eukaryota</taxon>
        <taxon>Metazoa</taxon>
        <taxon>Spiralia</taxon>
        <taxon>Gnathifera</taxon>
        <taxon>Rotifera</taxon>
        <taxon>Eurotatoria</taxon>
        <taxon>Bdelloidea</taxon>
        <taxon>Philodinida</taxon>
        <taxon>Philodinidae</taxon>
        <taxon>Rotaria</taxon>
    </lineage>
</organism>
<feature type="compositionally biased region" description="Polar residues" evidence="1">
    <location>
        <begin position="70"/>
        <end position="81"/>
    </location>
</feature>
<dbReference type="AlphaFoldDB" id="A0A8S3GJF4"/>
<dbReference type="EMBL" id="CAJOBH010271139">
    <property type="protein sequence ID" value="CAF5164911.1"/>
    <property type="molecule type" value="Genomic_DNA"/>
</dbReference>
<evidence type="ECO:0000313" key="3">
    <source>
        <dbReference type="Proteomes" id="UP000681967"/>
    </source>
</evidence>
<protein>
    <submittedName>
        <fullName evidence="2">Uncharacterized protein</fullName>
    </submittedName>
</protein>
<feature type="non-terminal residue" evidence="2">
    <location>
        <position position="1"/>
    </location>
</feature>
<feature type="compositionally biased region" description="Low complexity" evidence="1">
    <location>
        <begin position="11"/>
        <end position="23"/>
    </location>
</feature>